<evidence type="ECO:0000256" key="5">
    <source>
        <dbReference type="PROSITE-ProRule" id="PRU00352"/>
    </source>
</evidence>
<dbReference type="GO" id="GO:0005886">
    <property type="term" value="C:plasma membrane"/>
    <property type="evidence" value="ECO:0007669"/>
    <property type="project" value="TreeGrafter"/>
</dbReference>
<keyword evidence="2 7" id="KW-0472">Membrane</keyword>
<accession>A0A7K5KJV4</accession>
<feature type="compositionally biased region" description="Gly residues" evidence="6">
    <location>
        <begin position="786"/>
        <end position="803"/>
    </location>
</feature>
<evidence type="ECO:0000256" key="6">
    <source>
        <dbReference type="SAM" id="MobiDB-lite"/>
    </source>
</evidence>
<dbReference type="Proteomes" id="UP000525714">
    <property type="component" value="Unassembled WGS sequence"/>
</dbReference>
<dbReference type="GO" id="GO:0007411">
    <property type="term" value="P:axon guidance"/>
    <property type="evidence" value="ECO:0007669"/>
    <property type="project" value="TreeGrafter"/>
</dbReference>
<proteinExistence type="predicted"/>
<dbReference type="EMBL" id="VYZC01001132">
    <property type="protein sequence ID" value="NWT06515.1"/>
    <property type="molecule type" value="Genomic_DNA"/>
</dbReference>
<comment type="caution">
    <text evidence="10">The sequence shown here is derived from an EMBL/GenBank/DDBJ whole genome shotgun (WGS) entry which is preliminary data.</text>
</comment>
<dbReference type="GO" id="GO:0045499">
    <property type="term" value="F:chemorepellent activity"/>
    <property type="evidence" value="ECO:0007669"/>
    <property type="project" value="TreeGrafter"/>
</dbReference>
<keyword evidence="8" id="KW-0732">Signal</keyword>
<dbReference type="InterPro" id="IPR001627">
    <property type="entry name" value="Semap_dom"/>
</dbReference>
<dbReference type="SUPFAM" id="SSF103575">
    <property type="entry name" value="Plexin repeat"/>
    <property type="match status" value="1"/>
</dbReference>
<dbReference type="PANTHER" id="PTHR11036">
    <property type="entry name" value="SEMAPHORIN"/>
    <property type="match status" value="1"/>
</dbReference>
<dbReference type="GO" id="GO:0030215">
    <property type="term" value="F:semaphorin receptor binding"/>
    <property type="evidence" value="ECO:0007669"/>
    <property type="project" value="InterPro"/>
</dbReference>
<keyword evidence="11" id="KW-1185">Reference proteome</keyword>
<dbReference type="Gene3D" id="2.130.10.10">
    <property type="entry name" value="YVTN repeat-like/Quinoprotein amine dehydrogenase"/>
    <property type="match status" value="1"/>
</dbReference>
<dbReference type="PROSITE" id="PS51004">
    <property type="entry name" value="SEMA"/>
    <property type="match status" value="1"/>
</dbReference>
<sequence>PGAGATMGPPGRVPLVLLLLLLLLVAQRMVWGTFPEEPGPISVAPPDYLKHYPVFVGHGSSRPGGPEGGSPQRLNIQRILKVNRTLFIGDRDNVYRVSLEPSGAGELRYHRKLTWRSNQHDISICRMKGKHEAECRNFVKVLLVRNESLLFVCGTNAFNPVCANYSMDTLEPVGDNISGMARCPYDPKHANVALFTGQWWPQGCHRGHGAPPAPLTPPSHAGGMLFTATVTDFLAIDAVIYRSLGDSPTLRTVKHDSKWFKEPYFVHAVEWRSHVYFFFREIAMEFNYLEKVVVSRVARVCKNDMGGSQRVLEKQWTSFLKARLNCSVPGDSHFYFNVIQAVTDILELDGRPVVLAVFSTPANSIPGSAVCAFDMTQVAAVFDGRFREQKSPESIWTPVPEDMVPKPRPGCCASPGMRYNSSSAFPDEILNFVKTHPLMDEAVPALGNAPWILRTMTRYQLRKIVVDNAAGPWGNHTVVFLGSSTGTVLKFLILPNATSGPTPTAPGSQSIFLEEFETYHPGRCGRDTEDERRLLGLELDKAAGSLLLAFPPCVARVPVARCQQHSGCMKNCLGSRDPYCGWTSEGSCVFLEPSPRVSFEQDIAGGSTSHLGECEGECGTGRSDPRGPLPCPWVPLTRPRHAGLVTESFVDEPDGLVSVNLLVISSVAAFVIGAVISGFSVCWFIGHRDRKELARRKDKETILAHSESVVSVSRLGERRARGALLAPLMPNGWPKELGKVAQHDLDSGVLPTPEQTPLQQKRCPGALQNCSWEQSHNIINAALRDPGGGSGPAGAGRGHGGSGRAPRGIPLSCHAILHPTAGARRPPRSSYGDFGSTPRPSPERRRVVSAPSGDGGDFTEGPSWHPEQLNFNANNGTGRPAGAHLKRNHTFNSGEATAGGYGRHGTAPRAPRAAGTPRALTDLHHLLRYGVERTPSGK</sequence>
<dbReference type="Gene3D" id="3.30.1680.10">
    <property type="entry name" value="ligand-binding face of the semaphorins, domain 2"/>
    <property type="match status" value="1"/>
</dbReference>
<evidence type="ECO:0000256" key="4">
    <source>
        <dbReference type="ARBA" id="ARBA00023180"/>
    </source>
</evidence>
<evidence type="ECO:0000256" key="2">
    <source>
        <dbReference type="ARBA" id="ARBA00023136"/>
    </source>
</evidence>
<feature type="region of interest" description="Disordered" evidence="6">
    <location>
        <begin position="894"/>
        <end position="916"/>
    </location>
</feature>
<feature type="domain" description="Sema" evidence="9">
    <location>
        <begin position="38"/>
        <end position="559"/>
    </location>
</feature>
<comment type="subcellular location">
    <subcellularLocation>
        <location evidence="1">Membrane</location>
    </subcellularLocation>
</comment>
<evidence type="ECO:0000256" key="3">
    <source>
        <dbReference type="ARBA" id="ARBA00023157"/>
    </source>
</evidence>
<dbReference type="GO" id="GO:0071526">
    <property type="term" value="P:semaphorin-plexin signaling pathway"/>
    <property type="evidence" value="ECO:0007669"/>
    <property type="project" value="TreeGrafter"/>
</dbReference>
<dbReference type="InterPro" id="IPR002165">
    <property type="entry name" value="Plexin_repeat"/>
</dbReference>
<dbReference type="SMART" id="SM00630">
    <property type="entry name" value="Sema"/>
    <property type="match status" value="1"/>
</dbReference>
<dbReference type="GO" id="GO:0001755">
    <property type="term" value="P:neural crest cell migration"/>
    <property type="evidence" value="ECO:0007669"/>
    <property type="project" value="TreeGrafter"/>
</dbReference>
<evidence type="ECO:0000259" key="9">
    <source>
        <dbReference type="PROSITE" id="PS51004"/>
    </source>
</evidence>
<dbReference type="InterPro" id="IPR016201">
    <property type="entry name" value="PSI"/>
</dbReference>
<dbReference type="SMART" id="SM00423">
    <property type="entry name" value="PSI"/>
    <property type="match status" value="1"/>
</dbReference>
<feature type="signal peptide" evidence="8">
    <location>
        <begin position="1"/>
        <end position="32"/>
    </location>
</feature>
<gene>
    <name evidence="10" type="primary">Sema6b</name>
    <name evidence="10" type="ORF">MIOMAC_R12821</name>
</gene>
<feature type="non-terminal residue" evidence="10">
    <location>
        <position position="938"/>
    </location>
</feature>
<protein>
    <submittedName>
        <fullName evidence="10">SEM6B protein</fullName>
    </submittedName>
</protein>
<evidence type="ECO:0000256" key="7">
    <source>
        <dbReference type="SAM" id="Phobius"/>
    </source>
</evidence>
<organism evidence="10 11">
    <name type="scientific">Mionectes macconnelli</name>
    <name type="common">McConnell's flycatcher</name>
    <dbReference type="NCBI Taxonomy" id="254557"/>
    <lineage>
        <taxon>Eukaryota</taxon>
        <taxon>Metazoa</taxon>
        <taxon>Chordata</taxon>
        <taxon>Craniata</taxon>
        <taxon>Vertebrata</taxon>
        <taxon>Euteleostomi</taxon>
        <taxon>Archelosauria</taxon>
        <taxon>Archosauria</taxon>
        <taxon>Dinosauria</taxon>
        <taxon>Saurischia</taxon>
        <taxon>Theropoda</taxon>
        <taxon>Coelurosauria</taxon>
        <taxon>Aves</taxon>
        <taxon>Neognathae</taxon>
        <taxon>Neoaves</taxon>
        <taxon>Telluraves</taxon>
        <taxon>Australaves</taxon>
        <taxon>Passeriformes</taxon>
        <taxon>Tyrannidae</taxon>
        <taxon>Mionectes</taxon>
    </lineage>
</organism>
<dbReference type="Pfam" id="PF01403">
    <property type="entry name" value="Sema"/>
    <property type="match status" value="1"/>
</dbReference>
<evidence type="ECO:0000256" key="8">
    <source>
        <dbReference type="SAM" id="SignalP"/>
    </source>
</evidence>
<keyword evidence="7" id="KW-1133">Transmembrane helix</keyword>
<keyword evidence="7" id="KW-0812">Transmembrane</keyword>
<feature type="compositionally biased region" description="Low complexity" evidence="6">
    <location>
        <begin position="905"/>
        <end position="916"/>
    </location>
</feature>
<dbReference type="GO" id="GO:0030335">
    <property type="term" value="P:positive regulation of cell migration"/>
    <property type="evidence" value="ECO:0007669"/>
    <property type="project" value="TreeGrafter"/>
</dbReference>
<name>A0A7K5KJV4_9TYRA</name>
<feature type="chain" id="PRO_5029502351" evidence="8">
    <location>
        <begin position="33"/>
        <end position="938"/>
    </location>
</feature>
<evidence type="ECO:0000256" key="1">
    <source>
        <dbReference type="ARBA" id="ARBA00004370"/>
    </source>
</evidence>
<comment type="caution">
    <text evidence="5">Lacks conserved residue(s) required for the propagation of feature annotation.</text>
</comment>
<dbReference type="InterPro" id="IPR036352">
    <property type="entry name" value="Semap_dom_sf"/>
</dbReference>
<dbReference type="SUPFAM" id="SSF101912">
    <property type="entry name" value="Sema domain"/>
    <property type="match status" value="1"/>
</dbReference>
<dbReference type="InterPro" id="IPR027231">
    <property type="entry name" value="Semaphorin"/>
</dbReference>
<feature type="transmembrane region" description="Helical" evidence="7">
    <location>
        <begin position="661"/>
        <end position="686"/>
    </location>
</feature>
<evidence type="ECO:0000313" key="10">
    <source>
        <dbReference type="EMBL" id="NWT06515.1"/>
    </source>
</evidence>
<evidence type="ECO:0000313" key="11">
    <source>
        <dbReference type="Proteomes" id="UP000525714"/>
    </source>
</evidence>
<keyword evidence="3" id="KW-1015">Disulfide bond</keyword>
<dbReference type="AlphaFoldDB" id="A0A7K5KJV4"/>
<dbReference type="InterPro" id="IPR015943">
    <property type="entry name" value="WD40/YVTN_repeat-like_dom_sf"/>
</dbReference>
<dbReference type="PANTHER" id="PTHR11036:SF10">
    <property type="entry name" value="SEMAPHORIN-6B"/>
    <property type="match status" value="1"/>
</dbReference>
<keyword evidence="4" id="KW-0325">Glycoprotein</keyword>
<feature type="non-terminal residue" evidence="10">
    <location>
        <position position="1"/>
    </location>
</feature>
<reference evidence="10 11" key="1">
    <citation type="submission" date="2019-09" db="EMBL/GenBank/DDBJ databases">
        <title>Bird 10,000 Genomes (B10K) Project - Family phase.</title>
        <authorList>
            <person name="Zhang G."/>
        </authorList>
    </citation>
    <scope>NUCLEOTIDE SEQUENCE [LARGE SCALE GENOMIC DNA]</scope>
    <source>
        <strain evidence="10">B10K-DU-003-16</strain>
        <tissue evidence="10">Mixed tissue sample</tissue>
    </source>
</reference>
<dbReference type="Pfam" id="PF01437">
    <property type="entry name" value="PSI"/>
    <property type="match status" value="1"/>
</dbReference>
<feature type="region of interest" description="Disordered" evidence="6">
    <location>
        <begin position="782"/>
        <end position="869"/>
    </location>
</feature>